<dbReference type="FunFam" id="3.40.50.880:FF:000002">
    <property type="entry name" value="CTP synthase"/>
    <property type="match status" value="1"/>
</dbReference>
<feature type="binding site" evidence="11">
    <location>
        <position position="58"/>
    </location>
    <ligand>
        <name>L-glutamine</name>
        <dbReference type="ChEBI" id="CHEBI:58359"/>
    </ligand>
</feature>
<feature type="region of interest" description="Amidoligase domain" evidence="11">
    <location>
        <begin position="1"/>
        <end position="270"/>
    </location>
</feature>
<feature type="active site" evidence="11">
    <location>
        <position position="513"/>
    </location>
</feature>
<feature type="binding site" evidence="11">
    <location>
        <begin position="191"/>
        <end position="196"/>
    </location>
    <ligand>
        <name>CTP</name>
        <dbReference type="ChEBI" id="CHEBI:37563"/>
        <note>allosteric inhibitor</note>
    </ligand>
</feature>
<dbReference type="PROSITE" id="PS51273">
    <property type="entry name" value="GATASE_TYPE_1"/>
    <property type="match status" value="1"/>
</dbReference>
<feature type="active site" description="Nucleophile; for glutamine hydrolysis" evidence="11">
    <location>
        <position position="385"/>
    </location>
</feature>
<dbReference type="EMBL" id="CP007547">
    <property type="protein sequence ID" value="AIL44335.1"/>
    <property type="molecule type" value="Genomic_DNA"/>
</dbReference>
<dbReference type="HOGENOM" id="CLU_011675_5_0_10"/>
<dbReference type="STRING" id="1338011.BD94_0560"/>
<feature type="binding site" evidence="11">
    <location>
        <position position="358"/>
    </location>
    <ligand>
        <name>L-glutamine</name>
        <dbReference type="ChEBI" id="CHEBI:58359"/>
    </ligand>
</feature>
<dbReference type="Pfam" id="PF06418">
    <property type="entry name" value="CTP_synth_N"/>
    <property type="match status" value="1"/>
</dbReference>
<comment type="pathway">
    <text evidence="1 11">Pyrimidine metabolism; CTP biosynthesis via de novo pathway; CTP from UDP: step 2/2.</text>
</comment>
<evidence type="ECO:0000256" key="4">
    <source>
        <dbReference type="ARBA" id="ARBA00022723"/>
    </source>
</evidence>
<dbReference type="FunFam" id="3.40.50.300:FF:000009">
    <property type="entry name" value="CTP synthase"/>
    <property type="match status" value="1"/>
</dbReference>
<feature type="binding site" evidence="11">
    <location>
        <position position="144"/>
    </location>
    <ligand>
        <name>Mg(2+)</name>
        <dbReference type="ChEBI" id="CHEBI:18420"/>
    </ligand>
</feature>
<comment type="function">
    <text evidence="11">Catalyzes the ATP-dependent amination of UTP to CTP with either L-glutamine or ammonia as the source of nitrogen. Regulates intracellular CTP levels through interactions with the four ribonucleotide triphosphates.</text>
</comment>
<keyword evidence="5 11" id="KW-0547">Nucleotide-binding</keyword>
<evidence type="ECO:0000256" key="5">
    <source>
        <dbReference type="ARBA" id="ARBA00022741"/>
    </source>
</evidence>
<protein>
    <recommendedName>
        <fullName evidence="11">CTP synthase</fullName>
        <ecNumber evidence="11">6.3.4.2</ecNumber>
    </recommendedName>
    <alternativeName>
        <fullName evidence="11">Cytidine 5'-triphosphate synthase</fullName>
    </alternativeName>
    <alternativeName>
        <fullName evidence="11">Cytidine triphosphate synthetase</fullName>
        <shortName evidence="11">CTP synthetase</shortName>
        <shortName evidence="11">CTPS</shortName>
    </alternativeName>
    <alternativeName>
        <fullName evidence="11">UTP--ammonia ligase</fullName>
    </alternativeName>
</protein>
<dbReference type="GO" id="GO:0044210">
    <property type="term" value="P:'de novo' CTP biosynthetic process"/>
    <property type="evidence" value="ECO:0007669"/>
    <property type="project" value="UniProtKB-UniRule"/>
</dbReference>
<dbReference type="PANTHER" id="PTHR11550">
    <property type="entry name" value="CTP SYNTHASE"/>
    <property type="match status" value="1"/>
</dbReference>
<keyword evidence="6 11" id="KW-0067">ATP-binding</keyword>
<feature type="binding site" evidence="11">
    <location>
        <position position="17"/>
    </location>
    <ligand>
        <name>UTP</name>
        <dbReference type="ChEBI" id="CHEBI:46398"/>
    </ligand>
</feature>
<comment type="activity regulation">
    <text evidence="11">Allosterically activated by GTP, when glutamine is the substrate; GTP has no effect on the reaction when ammonia is the substrate. The allosteric effector GTP functions by stabilizing the protein conformation that binds the tetrahedral intermediate(s) formed during glutamine hydrolysis. Inhibited by the product CTP, via allosteric rather than competitive inhibition.</text>
</comment>
<comment type="catalytic activity">
    <reaction evidence="10 11">
        <text>UTP + L-glutamine + ATP + H2O = CTP + L-glutamate + ADP + phosphate + 2 H(+)</text>
        <dbReference type="Rhea" id="RHEA:26426"/>
        <dbReference type="ChEBI" id="CHEBI:15377"/>
        <dbReference type="ChEBI" id="CHEBI:15378"/>
        <dbReference type="ChEBI" id="CHEBI:29985"/>
        <dbReference type="ChEBI" id="CHEBI:30616"/>
        <dbReference type="ChEBI" id="CHEBI:37563"/>
        <dbReference type="ChEBI" id="CHEBI:43474"/>
        <dbReference type="ChEBI" id="CHEBI:46398"/>
        <dbReference type="ChEBI" id="CHEBI:58359"/>
        <dbReference type="ChEBI" id="CHEBI:456216"/>
        <dbReference type="EC" id="6.3.4.2"/>
    </reaction>
</comment>
<gene>
    <name evidence="11" type="primary">pyrG</name>
    <name evidence="14" type="ORF">BD94_0560</name>
</gene>
<feature type="domain" description="CTP synthase N-terminal" evidence="13">
    <location>
        <begin position="7"/>
        <end position="270"/>
    </location>
</feature>
<evidence type="ECO:0000256" key="9">
    <source>
        <dbReference type="ARBA" id="ARBA00022975"/>
    </source>
</evidence>
<dbReference type="SUPFAM" id="SSF52317">
    <property type="entry name" value="Class I glutamine amidotransferase-like"/>
    <property type="match status" value="1"/>
</dbReference>
<feature type="active site" evidence="11">
    <location>
        <position position="511"/>
    </location>
</feature>
<dbReference type="InterPro" id="IPR017926">
    <property type="entry name" value="GATASE"/>
</dbReference>
<dbReference type="HAMAP" id="MF_01227">
    <property type="entry name" value="PyrG"/>
    <property type="match status" value="1"/>
</dbReference>
<feature type="binding site" evidence="11">
    <location>
        <position position="17"/>
    </location>
    <ligand>
        <name>CTP</name>
        <dbReference type="ChEBI" id="CHEBI:37563"/>
        <note>allosteric inhibitor</note>
    </ligand>
</feature>
<comment type="subunit">
    <text evidence="11">Homotetramer.</text>
</comment>
<evidence type="ECO:0000259" key="13">
    <source>
        <dbReference type="Pfam" id="PF06418"/>
    </source>
</evidence>
<evidence type="ECO:0000256" key="7">
    <source>
        <dbReference type="ARBA" id="ARBA00022842"/>
    </source>
</evidence>
<feature type="binding site" evidence="11">
    <location>
        <position position="466"/>
    </location>
    <ligand>
        <name>L-glutamine</name>
        <dbReference type="ChEBI" id="CHEBI:58359"/>
    </ligand>
</feature>
<feature type="binding site" evidence="11">
    <location>
        <position position="75"/>
    </location>
    <ligand>
        <name>ATP</name>
        <dbReference type="ChEBI" id="CHEBI:30616"/>
    </ligand>
</feature>
<feature type="domain" description="Glutamine amidotransferase" evidence="12">
    <location>
        <begin position="306"/>
        <end position="530"/>
    </location>
</feature>
<dbReference type="InterPro" id="IPR029062">
    <property type="entry name" value="Class_I_gatase-like"/>
</dbReference>
<feature type="binding site" evidence="11">
    <location>
        <begin position="386"/>
        <end position="389"/>
    </location>
    <ligand>
        <name>L-glutamine</name>
        <dbReference type="ChEBI" id="CHEBI:58359"/>
    </ligand>
</feature>
<dbReference type="InterPro" id="IPR033828">
    <property type="entry name" value="GATase1_CTP_Synthase"/>
</dbReference>
<dbReference type="Pfam" id="PF00117">
    <property type="entry name" value="GATase"/>
    <property type="match status" value="1"/>
</dbReference>
<dbReference type="RefSeq" id="WP_024564619.1">
    <property type="nucleotide sequence ID" value="NZ_CP007547.1"/>
</dbReference>
<reference evidence="14" key="1">
    <citation type="journal article" date="2013" name="Lancet">
        <title>First case of E anophelis outbreak in an intensive-care unit.</title>
        <authorList>
            <person name="Teo J."/>
            <person name="Tan S.Y."/>
            <person name="Tay M."/>
            <person name="Ding Y."/>
            <person name="Kjelleberg S."/>
            <person name="Givskov M."/>
            <person name="Lin R.T."/>
            <person name="Yang L."/>
        </authorList>
    </citation>
    <scope>NUCLEOTIDE SEQUENCE [LARGE SCALE GENOMIC DNA]</scope>
    <source>
        <strain evidence="14">NUHP1</strain>
    </source>
</reference>
<feature type="binding site" evidence="11">
    <location>
        <begin position="151"/>
        <end position="153"/>
    </location>
    <ligand>
        <name>CTP</name>
        <dbReference type="ChEBI" id="CHEBI:37563"/>
        <note>allosteric inhibitor</note>
    </ligand>
</feature>
<dbReference type="InterPro" id="IPR004468">
    <property type="entry name" value="CTP_synthase"/>
</dbReference>
<dbReference type="GO" id="GO:0003883">
    <property type="term" value="F:CTP synthase activity"/>
    <property type="evidence" value="ECO:0007669"/>
    <property type="project" value="UniProtKB-UniRule"/>
</dbReference>
<feature type="binding site" evidence="11">
    <location>
        <position position="227"/>
    </location>
    <ligand>
        <name>UTP</name>
        <dbReference type="ChEBI" id="CHEBI:46398"/>
    </ligand>
</feature>
<evidence type="ECO:0000256" key="3">
    <source>
        <dbReference type="ARBA" id="ARBA00022598"/>
    </source>
</evidence>
<comment type="catalytic activity">
    <reaction evidence="11">
        <text>UTP + NH4(+) + ATP = CTP + ADP + phosphate + 2 H(+)</text>
        <dbReference type="Rhea" id="RHEA:16597"/>
        <dbReference type="ChEBI" id="CHEBI:15378"/>
        <dbReference type="ChEBI" id="CHEBI:28938"/>
        <dbReference type="ChEBI" id="CHEBI:30616"/>
        <dbReference type="ChEBI" id="CHEBI:37563"/>
        <dbReference type="ChEBI" id="CHEBI:43474"/>
        <dbReference type="ChEBI" id="CHEBI:46398"/>
        <dbReference type="ChEBI" id="CHEBI:456216"/>
    </reaction>
</comment>
<dbReference type="InterPro" id="IPR017456">
    <property type="entry name" value="CTP_synthase_N"/>
</dbReference>
<feature type="binding site" evidence="11">
    <location>
        <begin position="18"/>
        <end position="23"/>
    </location>
    <ligand>
        <name>ATP</name>
        <dbReference type="ChEBI" id="CHEBI:30616"/>
    </ligand>
</feature>
<dbReference type="GO" id="GO:0005829">
    <property type="term" value="C:cytosol"/>
    <property type="evidence" value="ECO:0007669"/>
    <property type="project" value="TreeGrafter"/>
</dbReference>
<dbReference type="GO" id="GO:0097268">
    <property type="term" value="C:cytoophidium"/>
    <property type="evidence" value="ECO:0007669"/>
    <property type="project" value="UniProtKB-ARBA"/>
</dbReference>
<evidence type="ECO:0000256" key="10">
    <source>
        <dbReference type="ARBA" id="ARBA00047781"/>
    </source>
</evidence>
<evidence type="ECO:0000313" key="14">
    <source>
        <dbReference type="EMBL" id="AIL44335.1"/>
    </source>
</evidence>
<dbReference type="SUPFAM" id="SSF52540">
    <property type="entry name" value="P-loop containing nucleoside triphosphate hydrolases"/>
    <property type="match status" value="1"/>
</dbReference>
<dbReference type="GO" id="GO:0042802">
    <property type="term" value="F:identical protein binding"/>
    <property type="evidence" value="ECO:0007669"/>
    <property type="project" value="TreeGrafter"/>
</dbReference>
<feature type="binding site" evidence="11">
    <location>
        <position position="409"/>
    </location>
    <ligand>
        <name>L-glutamine</name>
        <dbReference type="ChEBI" id="CHEBI:58359"/>
    </ligand>
</feature>
<proteinExistence type="inferred from homology"/>
<dbReference type="CDD" id="cd03113">
    <property type="entry name" value="CTPS_N"/>
    <property type="match status" value="1"/>
</dbReference>
<evidence type="ECO:0000256" key="2">
    <source>
        <dbReference type="ARBA" id="ARBA00007533"/>
    </source>
</evidence>
<dbReference type="GO" id="GO:0019856">
    <property type="term" value="P:pyrimidine nucleobase biosynthetic process"/>
    <property type="evidence" value="ECO:0007669"/>
    <property type="project" value="TreeGrafter"/>
</dbReference>
<comment type="caution">
    <text evidence="11">Lacks conserved residue(s) required for the propagation of feature annotation.</text>
</comment>
<dbReference type="eggNOG" id="COG0504">
    <property type="taxonomic scope" value="Bacteria"/>
</dbReference>
<reference evidence="14" key="2">
    <citation type="journal article" date="2015" name="Genome Biol. Evol.">
        <title>Complete Genome Sequence and Transcriptomic Analysis of the Novel Pathogen Elizabethkingia anophelis in Response to Oxidative Stress.</title>
        <authorList>
            <person name="Li Y."/>
            <person name="Liu Y."/>
            <person name="Chew S.C."/>
            <person name="Tay M."/>
            <person name="Salido M.M."/>
            <person name="Teo J."/>
            <person name="Lauro F.M."/>
            <person name="Givskov M."/>
            <person name="Yang L."/>
        </authorList>
    </citation>
    <scope>NUCLEOTIDE SEQUENCE</scope>
    <source>
        <strain evidence="14">NUHP1</strain>
    </source>
</reference>
<comment type="similarity">
    <text evidence="2 11">Belongs to the CTP synthase family.</text>
</comment>
<evidence type="ECO:0000313" key="15">
    <source>
        <dbReference type="Proteomes" id="UP000028933"/>
    </source>
</evidence>
<evidence type="ECO:0000256" key="1">
    <source>
        <dbReference type="ARBA" id="ARBA00005171"/>
    </source>
</evidence>
<sequence length="539" mass="60382">MSKKATKYIFVTGGVTSSLGKGIVSASLGMLLKARGYNVTIQKLDPYINIDPGTLNPYEHGECYVTEDGAETDLDLGHYERFLNSPTSQNNNVTTGRIYQTVIDKERKGDFLGKTVQVIPHITNEIKRRIKILAKENYDIIITEIGGTVGDIESLPYIESVRQLRWELGETNSMVIHLTLLPYLASSGELKTKPSQHSVRQLMEYGVQADVLVCRTEHKIPKDQRAKLAQFCNVNQANVIECLDLPTIYEVPLELHKQNFDEVVLTELALPTTNTPDLKDWKDFLKKYKNPKKSVEIALVGKYVSLQDSYKSIAEAFIHAGGSMQTEVKVRWVYSGDIESGDVAELLKGVDGVLIAPGFGDRGIEGKIEAARYARENNIPVLGICLGMQIMTIEFARNILGLDNANSTEFDTNAKYPVINLMEEQKNVTEKGGTMRLGAWKCAVKASTKLFDIYNSKNISERHRHRYEFNSDYTSDFEAKDFIPSGKNPETGLVEALELKSHPFYVGVQYHPEYKSTVANPHPLFKALVEAAVKFQTKK</sequence>
<dbReference type="AlphaFoldDB" id="A0A077EFN6"/>
<organism evidence="14 15">
    <name type="scientific">Elizabethkingia anophelis NUHP1</name>
    <dbReference type="NCBI Taxonomy" id="1338011"/>
    <lineage>
        <taxon>Bacteria</taxon>
        <taxon>Pseudomonadati</taxon>
        <taxon>Bacteroidota</taxon>
        <taxon>Flavobacteriia</taxon>
        <taxon>Flavobacteriales</taxon>
        <taxon>Weeksellaceae</taxon>
        <taxon>Elizabethkingia</taxon>
    </lineage>
</organism>
<keyword evidence="9 11" id="KW-0665">Pyrimidine biosynthesis</keyword>
<dbReference type="Gene3D" id="3.40.50.880">
    <property type="match status" value="1"/>
</dbReference>
<accession>A0A077EFN6</accession>
<dbReference type="Proteomes" id="UP000028933">
    <property type="component" value="Chromosome"/>
</dbReference>
<evidence type="ECO:0000256" key="8">
    <source>
        <dbReference type="ARBA" id="ARBA00022962"/>
    </source>
</evidence>
<keyword evidence="4 11" id="KW-0479">Metal-binding</keyword>
<dbReference type="CDD" id="cd01746">
    <property type="entry name" value="GATase1_CTP_Synthase"/>
    <property type="match status" value="1"/>
</dbReference>
<dbReference type="GO" id="GO:0046872">
    <property type="term" value="F:metal ion binding"/>
    <property type="evidence" value="ECO:0007669"/>
    <property type="project" value="UniProtKB-KW"/>
</dbReference>
<comment type="catalytic activity">
    <reaction evidence="11">
        <text>L-glutamine + H2O = L-glutamate + NH4(+)</text>
        <dbReference type="Rhea" id="RHEA:15889"/>
        <dbReference type="ChEBI" id="CHEBI:15377"/>
        <dbReference type="ChEBI" id="CHEBI:28938"/>
        <dbReference type="ChEBI" id="CHEBI:29985"/>
        <dbReference type="ChEBI" id="CHEBI:58359"/>
    </reaction>
</comment>
<dbReference type="InterPro" id="IPR027417">
    <property type="entry name" value="P-loop_NTPase"/>
</dbReference>
<dbReference type="NCBIfam" id="NF003792">
    <property type="entry name" value="PRK05380.1"/>
    <property type="match status" value="1"/>
</dbReference>
<dbReference type="Gene3D" id="3.40.50.300">
    <property type="entry name" value="P-loop containing nucleotide triphosphate hydrolases"/>
    <property type="match status" value="1"/>
</dbReference>
<feature type="binding site" evidence="11">
    <location>
        <position position="245"/>
    </location>
    <ligand>
        <name>ATP</name>
        <dbReference type="ChEBI" id="CHEBI:30616"/>
    </ligand>
</feature>
<evidence type="ECO:0000259" key="12">
    <source>
        <dbReference type="Pfam" id="PF00117"/>
    </source>
</evidence>
<dbReference type="KEGG" id="eao:BD94_0560"/>
<evidence type="ECO:0000256" key="11">
    <source>
        <dbReference type="HAMAP-Rule" id="MF_01227"/>
    </source>
</evidence>
<dbReference type="NCBIfam" id="TIGR00337">
    <property type="entry name" value="PyrG"/>
    <property type="match status" value="1"/>
</dbReference>
<dbReference type="EC" id="6.3.4.2" evidence="11"/>
<keyword evidence="3 11" id="KW-0436">Ligase</keyword>
<keyword evidence="7 11" id="KW-0460">Magnesium</keyword>
<keyword evidence="8 11" id="KW-0315">Glutamine amidotransferase</keyword>
<dbReference type="GO" id="GO:0004359">
    <property type="term" value="F:glutaminase activity"/>
    <property type="evidence" value="ECO:0007669"/>
    <property type="project" value="RHEA"/>
</dbReference>
<feature type="binding site" evidence="11">
    <location>
        <position position="75"/>
    </location>
    <ligand>
        <name>Mg(2+)</name>
        <dbReference type="ChEBI" id="CHEBI:18420"/>
    </ligand>
</feature>
<name>A0A077EFN6_9FLAO</name>
<evidence type="ECO:0000256" key="6">
    <source>
        <dbReference type="ARBA" id="ARBA00022840"/>
    </source>
</evidence>
<feature type="binding site" evidence="11">
    <location>
        <begin position="191"/>
        <end position="196"/>
    </location>
    <ligand>
        <name>UTP</name>
        <dbReference type="ChEBI" id="CHEBI:46398"/>
    </ligand>
</feature>
<comment type="miscellaneous">
    <text evidence="11">CTPSs have evolved a hybrid strategy for distinguishing between UTP and CTP. The overlapping regions of the product feedback inhibitory and substrate sites recognize a common feature in both compounds, the triphosphate moiety. To differentiate isosteric substrate and product pyrimidine rings, an additional pocket far from the expected kinase/ligase catalytic site, specifically recognizes the cytosine and ribose portions of the product inhibitor.</text>
</comment>
<dbReference type="UniPathway" id="UPA00159">
    <property type="reaction ID" value="UER00277"/>
</dbReference>
<dbReference type="PANTHER" id="PTHR11550:SF0">
    <property type="entry name" value="CTP SYNTHASE-RELATED"/>
    <property type="match status" value="1"/>
</dbReference>
<feature type="binding site" evidence="11">
    <location>
        <position position="227"/>
    </location>
    <ligand>
        <name>CTP</name>
        <dbReference type="ChEBI" id="CHEBI:37563"/>
        <note>allosteric inhibitor</note>
    </ligand>
</feature>
<dbReference type="GO" id="GO:0005524">
    <property type="term" value="F:ATP binding"/>
    <property type="evidence" value="ECO:0007669"/>
    <property type="project" value="UniProtKB-KW"/>
</dbReference>